<dbReference type="Pfam" id="PF01565">
    <property type="entry name" value="FAD_binding_4"/>
    <property type="match status" value="1"/>
</dbReference>
<dbReference type="EMBL" id="WEGJ01000007">
    <property type="protein sequence ID" value="MQY12477.1"/>
    <property type="molecule type" value="Genomic_DNA"/>
</dbReference>
<gene>
    <name evidence="8" type="primary">yvdP_1</name>
    <name evidence="8" type="ORF">SRB5_26110</name>
</gene>
<evidence type="ECO:0000256" key="5">
    <source>
        <dbReference type="ARBA" id="ARBA00023002"/>
    </source>
</evidence>
<dbReference type="Gene3D" id="3.40.462.20">
    <property type="match status" value="1"/>
</dbReference>
<keyword evidence="3" id="KW-0285">Flavoprotein</keyword>
<dbReference type="Pfam" id="PF08031">
    <property type="entry name" value="BBE"/>
    <property type="match status" value="1"/>
</dbReference>
<evidence type="ECO:0000313" key="8">
    <source>
        <dbReference type="EMBL" id="MQY12477.1"/>
    </source>
</evidence>
<protein>
    <submittedName>
        <fullName evidence="8">Putative FAD-linked oxidoreductase YvdP</fullName>
        <ecNumber evidence="8">1.21.-.-</ecNumber>
    </submittedName>
</protein>
<proteinExistence type="inferred from homology"/>
<dbReference type="AlphaFoldDB" id="A0A7K0CG81"/>
<evidence type="ECO:0000256" key="3">
    <source>
        <dbReference type="ARBA" id="ARBA00022630"/>
    </source>
</evidence>
<evidence type="ECO:0000259" key="7">
    <source>
        <dbReference type="PROSITE" id="PS51387"/>
    </source>
</evidence>
<evidence type="ECO:0000256" key="6">
    <source>
        <dbReference type="SAM" id="MobiDB-lite"/>
    </source>
</evidence>
<dbReference type="OrthoDB" id="9775082at2"/>
<dbReference type="GO" id="GO:0071949">
    <property type="term" value="F:FAD binding"/>
    <property type="evidence" value="ECO:0007669"/>
    <property type="project" value="InterPro"/>
</dbReference>
<evidence type="ECO:0000256" key="4">
    <source>
        <dbReference type="ARBA" id="ARBA00022827"/>
    </source>
</evidence>
<comment type="cofactor">
    <cofactor evidence="1">
        <name>FAD</name>
        <dbReference type="ChEBI" id="CHEBI:57692"/>
    </cofactor>
</comment>
<comment type="similarity">
    <text evidence="2">Belongs to the oxygen-dependent FAD-linked oxidoreductase family.</text>
</comment>
<dbReference type="EC" id="1.21.-.-" evidence="8"/>
<evidence type="ECO:0000256" key="2">
    <source>
        <dbReference type="ARBA" id="ARBA00005466"/>
    </source>
</evidence>
<dbReference type="SUPFAM" id="SSF56176">
    <property type="entry name" value="FAD-binding/transporter-associated domain-like"/>
    <property type="match status" value="1"/>
</dbReference>
<dbReference type="InterPro" id="IPR016169">
    <property type="entry name" value="FAD-bd_PCMH_sub2"/>
</dbReference>
<name>A0A7K0CG81_9ACTN</name>
<feature type="domain" description="FAD-binding PCMH-type" evidence="7">
    <location>
        <begin position="58"/>
        <end position="228"/>
    </location>
</feature>
<dbReference type="GO" id="GO:0016491">
    <property type="term" value="F:oxidoreductase activity"/>
    <property type="evidence" value="ECO:0007669"/>
    <property type="project" value="UniProtKB-KW"/>
</dbReference>
<dbReference type="Proteomes" id="UP000466345">
    <property type="component" value="Unassembled WGS sequence"/>
</dbReference>
<dbReference type="PROSITE" id="PS51387">
    <property type="entry name" value="FAD_PCMH"/>
    <property type="match status" value="1"/>
</dbReference>
<feature type="region of interest" description="Disordered" evidence="6">
    <location>
        <begin position="1"/>
        <end position="21"/>
    </location>
</feature>
<evidence type="ECO:0000256" key="1">
    <source>
        <dbReference type="ARBA" id="ARBA00001974"/>
    </source>
</evidence>
<dbReference type="RefSeq" id="WP_153452089.1">
    <property type="nucleotide sequence ID" value="NZ_WEGJ01000007.1"/>
</dbReference>
<sequence length="482" mass="51900">MRRDAHHEERQRVDPSAPAVSDRDWRSLATLLSDGGRLLRPGDRGYALTRPVSNRRYASVLPGAVAACRGPKDIAAAVDWAGRREMPFALRSGGHSYAGYSATTGLLIDLSGLDTITVDEDAGEVTVGTGVTQDRLQRALAPYGRTFPAGRCPTVAMGGLILGGGIGFSCRRWGLACDALVRTDVLTAGDGVVTCSADSHADLFWACRGGAGGSLGVNTAFTLRTEPTGRVTLFDIEWPVHEARPVLAAVQELAARAPGELGVRIDVATSGSCPQEAAARASVSAIGQYHGPRAELERLLAPVLEPAARPRIRIRECEHREAFESFAEMPPVNRFAVKSRMVRDALPAEAVDVVVEEIRRWPGSRDEDGASAALFALGGAAGRIPAAATAFVHRDAAFVLALETNWTDDDPPEAARAGLDWLERLHERLRPYTADGAYQNFPDPELENWRAAYYGSNYDRLVGVKRAYDPDDVFRFAQSIGS</sequence>
<feature type="compositionally biased region" description="Basic and acidic residues" evidence="6">
    <location>
        <begin position="1"/>
        <end position="13"/>
    </location>
</feature>
<dbReference type="PANTHER" id="PTHR42973:SF39">
    <property type="entry name" value="FAD-BINDING PCMH-TYPE DOMAIN-CONTAINING PROTEIN"/>
    <property type="match status" value="1"/>
</dbReference>
<keyword evidence="5 8" id="KW-0560">Oxidoreductase</keyword>
<organism evidence="8 9">
    <name type="scientific">Streptomyces smaragdinus</name>
    <dbReference type="NCBI Taxonomy" id="2585196"/>
    <lineage>
        <taxon>Bacteria</taxon>
        <taxon>Bacillati</taxon>
        <taxon>Actinomycetota</taxon>
        <taxon>Actinomycetes</taxon>
        <taxon>Kitasatosporales</taxon>
        <taxon>Streptomycetaceae</taxon>
        <taxon>Streptomyces</taxon>
    </lineage>
</organism>
<dbReference type="InterPro" id="IPR006094">
    <property type="entry name" value="Oxid_FAD_bind_N"/>
</dbReference>
<dbReference type="PANTHER" id="PTHR42973">
    <property type="entry name" value="BINDING OXIDOREDUCTASE, PUTATIVE (AFU_ORTHOLOGUE AFUA_1G17690)-RELATED"/>
    <property type="match status" value="1"/>
</dbReference>
<reference evidence="8 9" key="1">
    <citation type="submission" date="2019-10" db="EMBL/GenBank/DDBJ databases">
        <title>Streptomyces smaragdinus sp. nov. and Streptomyces fabii sp. nov., isolated from the gut of fungus growing-termite Macrotermes natalensis.</title>
        <authorList>
            <person name="Schwitalla J."/>
            <person name="Benndorf R."/>
            <person name="Martin K."/>
            <person name="De Beer W."/>
            <person name="Kaster A.-K."/>
            <person name="Vollmers J."/>
            <person name="Poulsen M."/>
            <person name="Beemelmanns C."/>
        </authorList>
    </citation>
    <scope>NUCLEOTIDE SEQUENCE [LARGE SCALE GENOMIC DNA]</scope>
    <source>
        <strain evidence="8 9">RB5</strain>
    </source>
</reference>
<keyword evidence="4" id="KW-0274">FAD</keyword>
<evidence type="ECO:0000313" key="9">
    <source>
        <dbReference type="Proteomes" id="UP000466345"/>
    </source>
</evidence>
<keyword evidence="9" id="KW-1185">Reference proteome</keyword>
<dbReference type="InterPro" id="IPR016166">
    <property type="entry name" value="FAD-bd_PCMH"/>
</dbReference>
<dbReference type="InterPro" id="IPR050416">
    <property type="entry name" value="FAD-linked_Oxidoreductase"/>
</dbReference>
<dbReference type="InterPro" id="IPR036318">
    <property type="entry name" value="FAD-bd_PCMH-like_sf"/>
</dbReference>
<dbReference type="InterPro" id="IPR012951">
    <property type="entry name" value="BBE"/>
</dbReference>
<comment type="caution">
    <text evidence="8">The sequence shown here is derived from an EMBL/GenBank/DDBJ whole genome shotgun (WGS) entry which is preliminary data.</text>
</comment>
<dbReference type="Gene3D" id="3.30.465.10">
    <property type="match status" value="1"/>
</dbReference>
<accession>A0A7K0CG81</accession>